<dbReference type="InterPro" id="IPR036830">
    <property type="entry name" value="PP_kinase_middle_dom_sf"/>
</dbReference>
<evidence type="ECO:0000256" key="4">
    <source>
        <dbReference type="ARBA" id="ARBA00022777"/>
    </source>
</evidence>
<reference evidence="11 12" key="1">
    <citation type="journal article" date="2015" name="Genome Announc.">
        <title>Expanding the biotechnology potential of lactobacilli through comparative genomics of 213 strains and associated genera.</title>
        <authorList>
            <person name="Sun Z."/>
            <person name="Harris H.M."/>
            <person name="McCann A."/>
            <person name="Guo C."/>
            <person name="Argimon S."/>
            <person name="Zhang W."/>
            <person name="Yang X."/>
            <person name="Jeffery I.B."/>
            <person name="Cooney J.C."/>
            <person name="Kagawa T.F."/>
            <person name="Liu W."/>
            <person name="Song Y."/>
            <person name="Salvetti E."/>
            <person name="Wrobel A."/>
            <person name="Rasinkangas P."/>
            <person name="Parkhill J."/>
            <person name="Rea M.C."/>
            <person name="O'Sullivan O."/>
            <person name="Ritari J."/>
            <person name="Douillard F.P."/>
            <person name="Paul Ross R."/>
            <person name="Yang R."/>
            <person name="Briner A.E."/>
            <person name="Felis G.E."/>
            <person name="de Vos W.M."/>
            <person name="Barrangou R."/>
            <person name="Klaenhammer T.R."/>
            <person name="Caufield P.W."/>
            <person name="Cui Y."/>
            <person name="Zhang H."/>
            <person name="O'Toole P.W."/>
        </authorList>
    </citation>
    <scope>NUCLEOTIDE SEQUENCE [LARGE SCALE GENOMIC DNA]</scope>
    <source>
        <strain evidence="11 12">DSM 20183</strain>
    </source>
</reference>
<dbReference type="Gene3D" id="3.30.870.10">
    <property type="entry name" value="Endonuclease Chain A"/>
    <property type="match status" value="2"/>
</dbReference>
<dbReference type="Gene3D" id="1.20.58.310">
    <property type="entry name" value="Polyphosphate kinase N-terminal domain"/>
    <property type="match status" value="1"/>
</dbReference>
<dbReference type="NCBIfam" id="TIGR03705">
    <property type="entry name" value="poly_P_kin"/>
    <property type="match status" value="1"/>
</dbReference>
<dbReference type="PATRIC" id="fig|1423811.3.peg.1220"/>
<accession>A0A0R1IX32</accession>
<comment type="similarity">
    <text evidence="6">Belongs to the polyphosphate kinase 1 (PPK1) family.</text>
</comment>
<dbReference type="STRING" id="1423811.FC72_GL001200"/>
<dbReference type="InterPro" id="IPR024953">
    <property type="entry name" value="PP_kinase_middle"/>
</dbReference>
<dbReference type="Pfam" id="PF17941">
    <property type="entry name" value="PP_kinase_C_1"/>
    <property type="match status" value="1"/>
</dbReference>
<comment type="PTM">
    <text evidence="6">An intermediate of this reaction is the autophosphorylated ppk in which a phosphate is covalently linked to a histidine residue through a N-P bond.</text>
</comment>
<dbReference type="GO" id="GO:0006799">
    <property type="term" value="P:polyphosphate biosynthetic process"/>
    <property type="evidence" value="ECO:0007669"/>
    <property type="project" value="InterPro"/>
</dbReference>
<dbReference type="AlphaFoldDB" id="A0A0R1IX32"/>
<keyword evidence="12" id="KW-1185">Reference proteome</keyword>
<dbReference type="SUPFAM" id="SSF56024">
    <property type="entry name" value="Phospholipase D/nuclease"/>
    <property type="match status" value="2"/>
</dbReference>
<dbReference type="InterPro" id="IPR036832">
    <property type="entry name" value="PPK_N_dom_sf"/>
</dbReference>
<name>A0A0R1IX32_9LACO</name>
<dbReference type="SUPFAM" id="SSF143724">
    <property type="entry name" value="PHP14-like"/>
    <property type="match status" value="1"/>
</dbReference>
<feature type="domain" description="Polyphosphate kinase middle" evidence="7">
    <location>
        <begin position="128"/>
        <end position="295"/>
    </location>
</feature>
<dbReference type="EC" id="2.7.4.1" evidence="6"/>
<keyword evidence="4 11" id="KW-0418">Kinase</keyword>
<dbReference type="RefSeq" id="WP_268871666.1">
    <property type="nucleotide sequence ID" value="NZ_AZDG01000024.1"/>
</dbReference>
<dbReference type="GO" id="GO:0009358">
    <property type="term" value="C:polyphosphate kinase complex"/>
    <property type="evidence" value="ECO:0007669"/>
    <property type="project" value="InterPro"/>
</dbReference>
<evidence type="ECO:0000313" key="12">
    <source>
        <dbReference type="Proteomes" id="UP000050929"/>
    </source>
</evidence>
<keyword evidence="2 6" id="KW-0808">Transferase</keyword>
<evidence type="ECO:0000256" key="6">
    <source>
        <dbReference type="RuleBase" id="RU003800"/>
    </source>
</evidence>
<dbReference type="Pfam" id="PF02503">
    <property type="entry name" value="PP_kinase"/>
    <property type="match status" value="1"/>
</dbReference>
<comment type="caution">
    <text evidence="11">The sequence shown here is derived from an EMBL/GenBank/DDBJ whole genome shotgun (WGS) entry which is preliminary data.</text>
</comment>
<comment type="function">
    <text evidence="6">Catalyzes the reversible transfer of the terminal phosphate of ATP to form a long-chain polyphosphate (polyP).</text>
</comment>
<dbReference type="PANTHER" id="PTHR30218">
    <property type="entry name" value="POLYPHOSPHATE KINASE"/>
    <property type="match status" value="1"/>
</dbReference>
<evidence type="ECO:0000313" key="11">
    <source>
        <dbReference type="EMBL" id="KRK63726.1"/>
    </source>
</evidence>
<dbReference type="Pfam" id="PF13089">
    <property type="entry name" value="PP_kinase_N"/>
    <property type="match status" value="1"/>
</dbReference>
<evidence type="ECO:0000259" key="7">
    <source>
        <dbReference type="Pfam" id="PF02503"/>
    </source>
</evidence>
<dbReference type="Gene3D" id="3.30.1840.10">
    <property type="entry name" value="Polyphosphate kinase middle domain"/>
    <property type="match status" value="1"/>
</dbReference>
<dbReference type="GO" id="GO:0008976">
    <property type="term" value="F:polyphosphate kinase activity"/>
    <property type="evidence" value="ECO:0007669"/>
    <property type="project" value="UniProtKB-EC"/>
</dbReference>
<feature type="domain" description="Polyphosphate kinase N-terminal" evidence="8">
    <location>
        <begin position="14"/>
        <end position="116"/>
    </location>
</feature>
<dbReference type="EMBL" id="AZDG01000024">
    <property type="protein sequence ID" value="KRK63726.1"/>
    <property type="molecule type" value="Genomic_DNA"/>
</dbReference>
<dbReference type="Proteomes" id="UP000050929">
    <property type="component" value="Unassembled WGS sequence"/>
</dbReference>
<evidence type="ECO:0000259" key="9">
    <source>
        <dbReference type="Pfam" id="PF13090"/>
    </source>
</evidence>
<keyword evidence="3" id="KW-0547">Nucleotide-binding</keyword>
<dbReference type="GO" id="GO:0005524">
    <property type="term" value="F:ATP binding"/>
    <property type="evidence" value="ECO:0007669"/>
    <property type="project" value="UniProtKB-KW"/>
</dbReference>
<evidence type="ECO:0000256" key="3">
    <source>
        <dbReference type="ARBA" id="ARBA00022741"/>
    </source>
</evidence>
<sequence>MIHLRRNWKIKTKYYNRDLSWLLFDNRVIDQAYNKKVPLLEKLRFLSIASNNLDEFFRVRMHNVYSMIARKKRDRRTGLDGVDLLSFIYDFNSRNISKQYQALGIVLDDINERGIFKLSYFSDVSDKEKEYLRSYYSKNISKKIKVVEFSLAKKSHSNLNILLRSKDQIFTAEIPDDLDRLVETNVPNHFVLLEDLIINSAEDHFKKNKIVNSYIYRLTFDKNKRYDFLDKSLSDDEYLDNMTDYLTNNGHRKVTRVEFVSHDDPKDRVFFSSLFGISKKSVYEICGPLDLRVLDKLFKKYRDNPKLVFAPFTGLTWRDSKDILNYLDSKSLFVNYPYDSFDIFLKFLKAAVHSEKTTAIKMSIYRTEKNSHVVSLLKEAANKGIKVTVIVELRARFDEQHNLIVADELEKAGCKILYGDRVNKVHAKICLVEQGKTGYVQIGTGNYNAITSKVFSDVSFFTSNIQYVNDAKLFFEIVAGKNVDDFKLLSTSPNGIKQLVLHKIRKATRNYLRTGKGEVFLKVNGLTDIDIINGIYGAARLGLPFRIIVRGSCSLKLGLCGEKENIIVKSIVGELLEHSRIYKFDYGNGDDEIWISSADLMTRNLDRRVEIAAPIVEEPSKKVLRKMIKLYMKDSANSYYLNEDGEYIKTNKFWNISAQQTWLRQIKWKKYV</sequence>
<evidence type="ECO:0000259" key="10">
    <source>
        <dbReference type="Pfam" id="PF17941"/>
    </source>
</evidence>
<evidence type="ECO:0000256" key="2">
    <source>
        <dbReference type="ARBA" id="ARBA00022679"/>
    </source>
</evidence>
<keyword evidence="1 6" id="KW-0597">Phosphoprotein</keyword>
<keyword evidence="5" id="KW-0067">ATP-binding</keyword>
<dbReference type="PANTHER" id="PTHR30218:SF0">
    <property type="entry name" value="POLYPHOSPHATE KINASE"/>
    <property type="match status" value="1"/>
</dbReference>
<dbReference type="PIRSF" id="PIRSF015589">
    <property type="entry name" value="PP_kinase"/>
    <property type="match status" value="1"/>
</dbReference>
<dbReference type="InterPro" id="IPR003414">
    <property type="entry name" value="PP_kinase"/>
</dbReference>
<evidence type="ECO:0000256" key="5">
    <source>
        <dbReference type="ARBA" id="ARBA00022840"/>
    </source>
</evidence>
<gene>
    <name evidence="11" type="ORF">FC72_GL001200</name>
</gene>
<dbReference type="InterPro" id="IPR025198">
    <property type="entry name" value="PPK_N_dom"/>
</dbReference>
<evidence type="ECO:0000256" key="1">
    <source>
        <dbReference type="ARBA" id="ARBA00022553"/>
    </source>
</evidence>
<dbReference type="InterPro" id="IPR025200">
    <property type="entry name" value="PPK_C_dom2"/>
</dbReference>
<evidence type="ECO:0000259" key="8">
    <source>
        <dbReference type="Pfam" id="PF13089"/>
    </source>
</evidence>
<dbReference type="InterPro" id="IPR041108">
    <property type="entry name" value="PP_kinase_C_1"/>
</dbReference>
<protein>
    <recommendedName>
        <fullName evidence="6">Polyphosphate kinase</fullName>
        <ecNumber evidence="6">2.7.4.1</ecNumber>
    </recommendedName>
</protein>
<organism evidence="11 12">
    <name type="scientific">Companilactobacillus tucceti DSM 20183</name>
    <dbReference type="NCBI Taxonomy" id="1423811"/>
    <lineage>
        <taxon>Bacteria</taxon>
        <taxon>Bacillati</taxon>
        <taxon>Bacillota</taxon>
        <taxon>Bacilli</taxon>
        <taxon>Lactobacillales</taxon>
        <taxon>Lactobacillaceae</taxon>
        <taxon>Companilactobacillus</taxon>
    </lineage>
</organism>
<dbReference type="Pfam" id="PF13090">
    <property type="entry name" value="PP_kinase_C"/>
    <property type="match status" value="1"/>
</dbReference>
<feature type="domain" description="Polyphosphate kinase C-terminal" evidence="10">
    <location>
        <begin position="323"/>
        <end position="481"/>
    </location>
</feature>
<proteinExistence type="inferred from homology"/>
<feature type="domain" description="Polyphosphate kinase C-terminal" evidence="9">
    <location>
        <begin position="489"/>
        <end position="651"/>
    </location>
</feature>
<dbReference type="SUPFAM" id="SSF140356">
    <property type="entry name" value="PPK N-terminal domain-like"/>
    <property type="match status" value="1"/>
</dbReference>
<comment type="catalytic activity">
    <reaction evidence="6">
        <text>[phosphate](n) + ATP = [phosphate](n+1) + ADP</text>
        <dbReference type="Rhea" id="RHEA:19573"/>
        <dbReference type="Rhea" id="RHEA-COMP:9859"/>
        <dbReference type="Rhea" id="RHEA-COMP:14280"/>
        <dbReference type="ChEBI" id="CHEBI:16838"/>
        <dbReference type="ChEBI" id="CHEBI:30616"/>
        <dbReference type="ChEBI" id="CHEBI:456216"/>
        <dbReference type="EC" id="2.7.4.1"/>
    </reaction>
</comment>